<protein>
    <recommendedName>
        <fullName evidence="2">HNH nuclease domain-containing protein</fullName>
    </recommendedName>
</protein>
<dbReference type="AlphaFoldDB" id="A0A381ZYT3"/>
<sequence>MVQSYKPIVCLALFELADDKISKESFVDRVSEFFWQLETQFHLKHGPVNNEVHSKILECIEGSDKKDKWGKVKSQLDVIPKGGRRTRGDFIWSKLCEMPLDKLPSSSTDNLYFVESDHIRIPEASLQVIKASRNALNTFARCRLGEFLEKYNSSSPRINEKVKIAWGGGVRPGIRSYMREILGAYHDPLHCYLCGEVIVDIPDWDHVLPFSFIGGHDLWNLMPSCGPHSGNSKNCNQQKSARMPSDSEIGSAEIRNTEMLVWLKDSSGHQLKKNSMNRGIRELEFEKGNGELRRLWKSMTG</sequence>
<evidence type="ECO:0000313" key="1">
    <source>
        <dbReference type="EMBL" id="SVA93883.1"/>
    </source>
</evidence>
<dbReference type="CDD" id="cd00085">
    <property type="entry name" value="HNHc"/>
    <property type="match status" value="1"/>
</dbReference>
<accession>A0A381ZYT3</accession>
<dbReference type="Gene3D" id="1.10.30.50">
    <property type="match status" value="1"/>
</dbReference>
<proteinExistence type="predicted"/>
<organism evidence="1">
    <name type="scientific">marine metagenome</name>
    <dbReference type="NCBI Taxonomy" id="408172"/>
    <lineage>
        <taxon>unclassified sequences</taxon>
        <taxon>metagenomes</taxon>
        <taxon>ecological metagenomes</taxon>
    </lineage>
</organism>
<reference evidence="1" key="1">
    <citation type="submission" date="2018-05" db="EMBL/GenBank/DDBJ databases">
        <authorList>
            <person name="Lanie J.A."/>
            <person name="Ng W.-L."/>
            <person name="Kazmierczak K.M."/>
            <person name="Andrzejewski T.M."/>
            <person name="Davidsen T.M."/>
            <person name="Wayne K.J."/>
            <person name="Tettelin H."/>
            <person name="Glass J.I."/>
            <person name="Rusch D."/>
            <person name="Podicherti R."/>
            <person name="Tsui H.-C.T."/>
            <person name="Winkler M.E."/>
        </authorList>
    </citation>
    <scope>NUCLEOTIDE SEQUENCE</scope>
</reference>
<evidence type="ECO:0008006" key="2">
    <source>
        <dbReference type="Google" id="ProtNLM"/>
    </source>
</evidence>
<dbReference type="InterPro" id="IPR003615">
    <property type="entry name" value="HNH_nuc"/>
</dbReference>
<dbReference type="EMBL" id="UINC01023031">
    <property type="protein sequence ID" value="SVA93883.1"/>
    <property type="molecule type" value="Genomic_DNA"/>
</dbReference>
<name>A0A381ZYT3_9ZZZZ</name>
<gene>
    <name evidence="1" type="ORF">METZ01_LOCUS146737</name>
</gene>